<dbReference type="InterPro" id="IPR042100">
    <property type="entry name" value="Bug_dom1"/>
</dbReference>
<evidence type="ECO:0000313" key="3">
    <source>
        <dbReference type="Proteomes" id="UP000295096"/>
    </source>
</evidence>
<gene>
    <name evidence="2" type="ORF">E2C06_30400</name>
</gene>
<dbReference type="Gene3D" id="3.40.190.150">
    <property type="entry name" value="Bordetella uptake gene, domain 1"/>
    <property type="match status" value="1"/>
</dbReference>
<dbReference type="SUPFAM" id="SSF53850">
    <property type="entry name" value="Periplasmic binding protein-like II"/>
    <property type="match status" value="1"/>
</dbReference>
<dbReference type="PANTHER" id="PTHR42928">
    <property type="entry name" value="TRICARBOXYLATE-BINDING PROTEIN"/>
    <property type="match status" value="1"/>
</dbReference>
<comment type="caution">
    <text evidence="2">The sequence shown here is derived from an EMBL/GenBank/DDBJ whole genome shotgun (WGS) entry which is preliminary data.</text>
</comment>
<dbReference type="Pfam" id="PF03401">
    <property type="entry name" value="TctC"/>
    <property type="match status" value="1"/>
</dbReference>
<protein>
    <submittedName>
        <fullName evidence="2">Tripartite tricarboxylate transporter substrate binding protein</fullName>
    </submittedName>
</protein>
<reference evidence="2 3" key="1">
    <citation type="journal article" date="2016" name="J. Microbiol.">
        <title>Dankookia rubra gen. nov., sp. nov., an alphaproteobacterium isolated from sediment of a shallow stream.</title>
        <authorList>
            <person name="Kim W.H."/>
            <person name="Kim D.H."/>
            <person name="Kang K."/>
            <person name="Ahn T.Y."/>
        </authorList>
    </citation>
    <scope>NUCLEOTIDE SEQUENCE [LARGE SCALE GENOMIC DNA]</scope>
    <source>
        <strain evidence="2 3">JCM30602</strain>
    </source>
</reference>
<dbReference type="PIRSF" id="PIRSF017082">
    <property type="entry name" value="YflP"/>
    <property type="match status" value="1"/>
</dbReference>
<organism evidence="2 3">
    <name type="scientific">Dankookia rubra</name>
    <dbReference type="NCBI Taxonomy" id="1442381"/>
    <lineage>
        <taxon>Bacteria</taxon>
        <taxon>Pseudomonadati</taxon>
        <taxon>Pseudomonadota</taxon>
        <taxon>Alphaproteobacteria</taxon>
        <taxon>Acetobacterales</taxon>
        <taxon>Roseomonadaceae</taxon>
        <taxon>Dankookia</taxon>
    </lineage>
</organism>
<dbReference type="InterPro" id="IPR005064">
    <property type="entry name" value="BUG"/>
</dbReference>
<dbReference type="PANTHER" id="PTHR42928:SF5">
    <property type="entry name" value="BLR1237 PROTEIN"/>
    <property type="match status" value="1"/>
</dbReference>
<dbReference type="Gene3D" id="3.40.190.10">
    <property type="entry name" value="Periplasmic binding protein-like II"/>
    <property type="match status" value="1"/>
</dbReference>
<dbReference type="CDD" id="cd13578">
    <property type="entry name" value="PBP2_Bug27"/>
    <property type="match status" value="1"/>
</dbReference>
<name>A0A4R5Q7Z7_9PROT</name>
<evidence type="ECO:0000256" key="1">
    <source>
        <dbReference type="ARBA" id="ARBA00006987"/>
    </source>
</evidence>
<evidence type="ECO:0000313" key="2">
    <source>
        <dbReference type="EMBL" id="TDH58856.1"/>
    </source>
</evidence>
<proteinExistence type="inferred from homology"/>
<comment type="similarity">
    <text evidence="1">Belongs to the UPF0065 (bug) family.</text>
</comment>
<sequence length="349" mass="36955">MIPRHLRPAPGRAAILWGCRQGRTQGEGRMSIRVILSFCLLLAPFVAGAAEFNASRPVRIIVPVSPGGSADVMARIMAQVLAPMWGQQVVVESRTGAGGHLAGEMVARSPGDGHTILFGTIAIHGAYGMYQRLSYAPASDLAPIVLLVEVPYVVVAHPTRPFATLAALIAAARQRPGEITFGSAGNGTSTHMAGELFMLSAGVRLQHVPYRGSSQALNDLMANNIDIMFENLPTIPPVARDGRVRPLAVTSAARVPSLPEVPTAAEAGLPGYVTNAWFTLAAPGSTPPALLDALNRDVRAAMAEPATRQRLLDLGTMPRGLTVPEIRAYFAAETQTWNRVIAAANLKVD</sequence>
<dbReference type="AlphaFoldDB" id="A0A4R5Q7Z7"/>
<dbReference type="EMBL" id="SMSJ01000093">
    <property type="protein sequence ID" value="TDH58856.1"/>
    <property type="molecule type" value="Genomic_DNA"/>
</dbReference>
<keyword evidence="3" id="KW-1185">Reference proteome</keyword>
<dbReference type="Proteomes" id="UP000295096">
    <property type="component" value="Unassembled WGS sequence"/>
</dbReference>
<accession>A0A4R5Q7Z7</accession>
<dbReference type="OrthoDB" id="8443386at2"/>